<dbReference type="PROSITE" id="PS00973">
    <property type="entry name" value="USP_2"/>
    <property type="match status" value="1"/>
</dbReference>
<dbReference type="SUPFAM" id="SSF54001">
    <property type="entry name" value="Cysteine proteinases"/>
    <property type="match status" value="1"/>
</dbReference>
<feature type="compositionally biased region" description="Basic and acidic residues" evidence="7">
    <location>
        <begin position="884"/>
        <end position="914"/>
    </location>
</feature>
<feature type="compositionally biased region" description="Basic residues" evidence="7">
    <location>
        <begin position="569"/>
        <end position="578"/>
    </location>
</feature>
<feature type="compositionally biased region" description="Basic residues" evidence="7">
    <location>
        <begin position="1369"/>
        <end position="1379"/>
    </location>
</feature>
<evidence type="ECO:0000313" key="10">
    <source>
        <dbReference type="Proteomes" id="UP000041254"/>
    </source>
</evidence>
<evidence type="ECO:0000256" key="1">
    <source>
        <dbReference type="ARBA" id="ARBA00000707"/>
    </source>
</evidence>
<feature type="compositionally biased region" description="Pro residues" evidence="7">
    <location>
        <begin position="1399"/>
        <end position="1410"/>
    </location>
</feature>
<feature type="domain" description="USP" evidence="8">
    <location>
        <begin position="1571"/>
        <end position="1932"/>
    </location>
</feature>
<dbReference type="VEuPathDB" id="CryptoDB:Vbra_20076"/>
<evidence type="ECO:0000259" key="8">
    <source>
        <dbReference type="PROSITE" id="PS50235"/>
    </source>
</evidence>
<dbReference type="PANTHER" id="PTHR24006">
    <property type="entry name" value="UBIQUITIN CARBOXYL-TERMINAL HYDROLASE"/>
    <property type="match status" value="1"/>
</dbReference>
<feature type="compositionally biased region" description="Pro residues" evidence="7">
    <location>
        <begin position="61"/>
        <end position="74"/>
    </location>
</feature>
<feature type="compositionally biased region" description="Basic residues" evidence="7">
    <location>
        <begin position="1098"/>
        <end position="1108"/>
    </location>
</feature>
<feature type="compositionally biased region" description="Low complexity" evidence="7">
    <location>
        <begin position="996"/>
        <end position="1028"/>
    </location>
</feature>
<feature type="compositionally biased region" description="Low complexity" evidence="7">
    <location>
        <begin position="1411"/>
        <end position="1428"/>
    </location>
</feature>
<dbReference type="Pfam" id="PF00443">
    <property type="entry name" value="UCH"/>
    <property type="match status" value="1"/>
</dbReference>
<protein>
    <recommendedName>
        <fullName evidence="2">ubiquitinyl hydrolase 1</fullName>
        <ecNumber evidence="2">3.4.19.12</ecNumber>
    </recommendedName>
</protein>
<feature type="compositionally biased region" description="Low complexity" evidence="7">
    <location>
        <begin position="180"/>
        <end position="189"/>
    </location>
</feature>
<keyword evidence="3" id="KW-0645">Protease</keyword>
<dbReference type="EC" id="3.4.19.12" evidence="2"/>
<dbReference type="OMA" id="FEECIDE"/>
<dbReference type="InParanoid" id="A0A0G4EA55"/>
<evidence type="ECO:0000256" key="7">
    <source>
        <dbReference type="SAM" id="MobiDB-lite"/>
    </source>
</evidence>
<feature type="region of interest" description="Disordered" evidence="7">
    <location>
        <begin position="340"/>
        <end position="533"/>
    </location>
</feature>
<dbReference type="EMBL" id="CDMY01000047">
    <property type="protein sequence ID" value="CEL92121.1"/>
    <property type="molecule type" value="Genomic_DNA"/>
</dbReference>
<feature type="compositionally biased region" description="Acidic residues" evidence="7">
    <location>
        <begin position="1182"/>
        <end position="1191"/>
    </location>
</feature>
<dbReference type="GO" id="GO:0005634">
    <property type="term" value="C:nucleus"/>
    <property type="evidence" value="ECO:0007669"/>
    <property type="project" value="TreeGrafter"/>
</dbReference>
<feature type="compositionally biased region" description="Gly residues" evidence="7">
    <location>
        <begin position="340"/>
        <end position="349"/>
    </location>
</feature>
<feature type="compositionally biased region" description="Pro residues" evidence="7">
    <location>
        <begin position="657"/>
        <end position="667"/>
    </location>
</feature>
<feature type="compositionally biased region" description="Acidic residues" evidence="7">
    <location>
        <begin position="783"/>
        <end position="795"/>
    </location>
</feature>
<feature type="compositionally biased region" description="Basic residues" evidence="7">
    <location>
        <begin position="979"/>
        <end position="988"/>
    </location>
</feature>
<dbReference type="PANTHER" id="PTHR24006:SF687">
    <property type="entry name" value="UBIQUITIN CARBOXYL-TERMINAL HYDROLASE 10"/>
    <property type="match status" value="1"/>
</dbReference>
<evidence type="ECO:0000256" key="3">
    <source>
        <dbReference type="ARBA" id="ARBA00022670"/>
    </source>
</evidence>
<dbReference type="InterPro" id="IPR001394">
    <property type="entry name" value="Peptidase_C19_UCH"/>
</dbReference>
<feature type="region of interest" description="Disordered" evidence="7">
    <location>
        <begin position="554"/>
        <end position="1450"/>
    </location>
</feature>
<sequence length="1961" mass="207889">MMGSTAFRGGQGNFFQPPSPLPGPHGQFVPSPPIHDASRHNKSAMMGARGSNAQLYQQPMASPPPPPPPPPQPADPYAMQMGMLQNPSMVQKGGFSGMNGYQGNMGAPHHSQHGLRNDALVPPACPPPFGPQVLNGAAANNQANKHSPQPHLPANNIYGAPSPAHQQLQPHPHQRHQHQHQQQQQHQQHYTSYTATSQHQLLPQPQYPGYGGYQNVSAYRPAYPIPGEGDAPVAAGMNRELELGPAQFRPVREPERGPVFRRGGAGGGGMGRQHQWHEGGGHGNRRDGQHQREGDAPPYRGRQSPENFNYFNRQYQYNHYHHQQQQGAFNDRHGGYGDYRGFHGGGRGGHWNPYRGSRGGRDNNYFHPTHSRGGQHHQPPHNGHGGESPLRWKKKDKDPKPTKQPQQTPTPPSQSQSAESEAQPAAAAAAASAAPAAAAPGYEPSPGPISVRDTTTATGRPAGRVEEGGLTTTPPEVRVPPARSPEPSPAASSETMSQGSSMHLLQKGSGDSANGASASNAPTPPVGVKATVDRTGQFDEIDALGNVCSTRARVAVSAGTSSTGPGGGRGRRRNRGRGRGVADGGDGVAEAALARECARSEGGMRSVPPQQRASASTQGRSVGSSVPPANSHTNNNSQRPSSWMLPPADDGATNPPAASPPAAPPAAPSQDNTDTEAAPIEAADTQPPPVPEAVDATAAESCAPGEEAAADEGPIEEVVVSASPGSNEVAGGQGEARDGADGEQAAEEVGEGVEERQVGVEEPQDQTEGGLEEDSGHGHVDEEQAEEAEQEEEQVESPPTSTQLQLPARATQRERATNADGWVDVSSLRRKARCQSPPVRFTSSASPTKGAKKKLADNPFSGFIDSDKSDSESEASSGGAGDVANDKSRGDRTPEARQEVLRRVDERKGAHLEKPPSSPQPESQPPSPSPSPSPPSQQPSIEPPVTPPADPQPPSAANQDPKSSAATAGEPGWTEAGGKKKNKKKSKKGKGDKTSTQDTAPPAADADPSPAAAAAAAAQPSTVQSSPSMPVSSTRAATHEIVQDAAAPSQPTVEEQEANKGEGEGGGEGEGEAGMGEVGESPAAPAAAAAAASTPSKSARRRAKKKARKEAEAAAGQQETPATGDADDAPAPAAASAAPAPAEVTTADQAREPAAASPEGEAEAAPEPVVEKEEASPRVEETNEAEGDDDAAAAVREEVVTEGSKEDGPGGEGKSAEGDGAAAIDGTKEEGEEAVTEEKAEEDSKDNQQEGCGGKKKKRKNKKKKTNASTESPTHDGASPTPAPAQDDTSPAPPPALAHEADAEPSADETKPPVDVPTPNTAAAAAEDAAPAEVTPAAVVAEGKEKEEEVKADEKPTPFDDGWVEVTHGKKGKKGKKAASTHDKPPSHEDESAPSESSPKPPSAAPPPSAPSVSSAPASEASPKASSARQPQTTDDGKEAEGEGEETTEVVNEARGADAAGGGSGGQQASLLADGKLVSIVDETLLLAFLAKLNIPPGAPQTLALAYVLTAEMEHCRERADKKIKEYVALWERHELMEAYPYLKDLRESGGAKITDHVFVFTYVPTEWVRRGLVNNANLCYSNSVVQNICPLSLFVEFLKQCDVAEERRGGRTFHRAIRALCENFFQDWKKPKPIDTSKAAWGGAGVTTTRKANSNPFDTKDVAGVVLDKWLKFITEPKHGRQQDAAEFFLFILEHLHEECKFMQRAKNVKGADEDGWCHTDRRGRKKDIRLGVDNYDSPVRRMFGGTYQRDSYMLKGQHRESAVIEHFNILDVPVDGYDTLVKALDAWCSFEECIDEDDSGHRQKTAETQCLFDQLRPILILHLKRYRFNKFTGASKKLEHMVAYPEKLVISKKWLTKSFLSKYEVPTYELVGLIAHDGQRVNSGHYRAMCRYGANNEWYQFNDTSVSPHPLRKDQYLGQRTAMMLYYVDTNATVDIRPHMAPRALLNEEPSASSSSSSP</sequence>
<dbReference type="InterPro" id="IPR038765">
    <property type="entry name" value="Papain-like_cys_pep_sf"/>
</dbReference>
<proteinExistence type="predicted"/>
<feature type="compositionally biased region" description="Low complexity" evidence="7">
    <location>
        <begin position="508"/>
        <end position="521"/>
    </location>
</feature>
<dbReference type="STRING" id="1169540.A0A0G4EA55"/>
<dbReference type="GO" id="GO:0006508">
    <property type="term" value="P:proteolysis"/>
    <property type="evidence" value="ECO:0007669"/>
    <property type="project" value="UniProtKB-KW"/>
</dbReference>
<keyword evidence="5" id="KW-0378">Hydrolase</keyword>
<feature type="region of interest" description="Disordered" evidence="7">
    <location>
        <begin position="1"/>
        <end position="78"/>
    </location>
</feature>
<keyword evidence="6" id="KW-0788">Thiol protease</keyword>
<organism evidence="9 10">
    <name type="scientific">Vitrella brassicaformis (strain CCMP3155)</name>
    <dbReference type="NCBI Taxonomy" id="1169540"/>
    <lineage>
        <taxon>Eukaryota</taxon>
        <taxon>Sar</taxon>
        <taxon>Alveolata</taxon>
        <taxon>Colpodellida</taxon>
        <taxon>Vitrellaceae</taxon>
        <taxon>Vitrella</taxon>
    </lineage>
</organism>
<evidence type="ECO:0000256" key="2">
    <source>
        <dbReference type="ARBA" id="ARBA00012759"/>
    </source>
</evidence>
<dbReference type="Gene3D" id="3.90.70.10">
    <property type="entry name" value="Cysteine proteinases"/>
    <property type="match status" value="1"/>
</dbReference>
<feature type="compositionally biased region" description="Basic and acidic residues" evidence="7">
    <location>
        <begin position="275"/>
        <end position="295"/>
    </location>
</feature>
<dbReference type="GO" id="GO:0016579">
    <property type="term" value="P:protein deubiquitination"/>
    <property type="evidence" value="ECO:0007669"/>
    <property type="project" value="InterPro"/>
</dbReference>
<evidence type="ECO:0000256" key="6">
    <source>
        <dbReference type="ARBA" id="ARBA00022807"/>
    </source>
</evidence>
<feature type="compositionally biased region" description="Basic and acidic residues" evidence="7">
    <location>
        <begin position="1169"/>
        <end position="1181"/>
    </location>
</feature>
<evidence type="ECO:0000256" key="4">
    <source>
        <dbReference type="ARBA" id="ARBA00022786"/>
    </source>
</evidence>
<accession>A0A0G4EA55</accession>
<comment type="catalytic activity">
    <reaction evidence="1">
        <text>Thiol-dependent hydrolysis of ester, thioester, amide, peptide and isopeptide bonds formed by the C-terminal Gly of ubiquitin (a 76-residue protein attached to proteins as an intracellular targeting signal).</text>
        <dbReference type="EC" id="3.4.19.12"/>
    </reaction>
</comment>
<feature type="compositionally biased region" description="Basic and acidic residues" evidence="7">
    <location>
        <begin position="1195"/>
        <end position="1208"/>
    </location>
</feature>
<name>A0A0G4EA55_VITBC</name>
<keyword evidence="4" id="KW-0833">Ubl conjugation pathway</keyword>
<dbReference type="InterPro" id="IPR028889">
    <property type="entry name" value="USP"/>
</dbReference>
<feature type="compositionally biased region" description="Basic and acidic residues" evidence="7">
    <location>
        <begin position="1342"/>
        <end position="1358"/>
    </location>
</feature>
<dbReference type="PROSITE" id="PS50235">
    <property type="entry name" value="USP_3"/>
    <property type="match status" value="1"/>
</dbReference>
<gene>
    <name evidence="9" type="ORF">Vbra_20076</name>
</gene>
<dbReference type="Proteomes" id="UP000041254">
    <property type="component" value="Unassembled WGS sequence"/>
</dbReference>
<dbReference type="OrthoDB" id="292964at2759"/>
<feature type="compositionally biased region" description="Low complexity" evidence="7">
    <location>
        <begin position="403"/>
        <end position="444"/>
    </location>
</feature>
<feature type="region of interest" description="Disordered" evidence="7">
    <location>
        <begin position="141"/>
        <end position="209"/>
    </location>
</feature>
<feature type="compositionally biased region" description="Low complexity" evidence="7">
    <location>
        <begin position="1113"/>
        <end position="1168"/>
    </location>
</feature>
<keyword evidence="10" id="KW-1185">Reference proteome</keyword>
<feature type="compositionally biased region" description="Basic residues" evidence="7">
    <location>
        <begin position="1254"/>
        <end position="1266"/>
    </location>
</feature>
<evidence type="ECO:0000256" key="5">
    <source>
        <dbReference type="ARBA" id="ARBA00022801"/>
    </source>
</evidence>
<dbReference type="InterPro" id="IPR018200">
    <property type="entry name" value="USP_CS"/>
</dbReference>
<dbReference type="CDD" id="cd02257">
    <property type="entry name" value="Peptidase_C19"/>
    <property type="match status" value="1"/>
</dbReference>
<feature type="region of interest" description="Disordered" evidence="7">
    <location>
        <begin position="263"/>
        <end position="306"/>
    </location>
</feature>
<feature type="compositionally biased region" description="Acidic residues" evidence="7">
    <location>
        <begin position="1230"/>
        <end position="1244"/>
    </location>
</feature>
<reference evidence="9 10" key="1">
    <citation type="submission" date="2014-11" db="EMBL/GenBank/DDBJ databases">
        <authorList>
            <person name="Zhu J."/>
            <person name="Qi W."/>
            <person name="Song R."/>
        </authorList>
    </citation>
    <scope>NUCLEOTIDE SEQUENCE [LARGE SCALE GENOMIC DNA]</scope>
</reference>
<dbReference type="GO" id="GO:0005829">
    <property type="term" value="C:cytosol"/>
    <property type="evidence" value="ECO:0007669"/>
    <property type="project" value="TreeGrafter"/>
</dbReference>
<feature type="compositionally biased region" description="Low complexity" evidence="7">
    <location>
        <begin position="1317"/>
        <end position="1341"/>
    </location>
</feature>
<feature type="compositionally biased region" description="Low complexity" evidence="7">
    <location>
        <begin position="1078"/>
        <end position="1097"/>
    </location>
</feature>
<feature type="compositionally biased region" description="Basic and acidic residues" evidence="7">
    <location>
        <begin position="1380"/>
        <end position="1391"/>
    </location>
</feature>
<feature type="compositionally biased region" description="Polar residues" evidence="7">
    <location>
        <begin position="190"/>
        <end position="201"/>
    </location>
</feature>
<feature type="compositionally biased region" description="Polar residues" evidence="7">
    <location>
        <begin position="608"/>
        <end position="641"/>
    </location>
</feature>
<feature type="compositionally biased region" description="Acidic residues" evidence="7">
    <location>
        <begin position="762"/>
        <end position="773"/>
    </location>
</feature>
<dbReference type="GO" id="GO:0004843">
    <property type="term" value="F:cysteine-type deubiquitinase activity"/>
    <property type="evidence" value="ECO:0007669"/>
    <property type="project" value="UniProtKB-EC"/>
</dbReference>
<evidence type="ECO:0000313" key="9">
    <source>
        <dbReference type="EMBL" id="CEL92121.1"/>
    </source>
</evidence>
<dbReference type="InterPro" id="IPR050164">
    <property type="entry name" value="Peptidase_C19"/>
</dbReference>
<feature type="compositionally biased region" description="Basic residues" evidence="7">
    <location>
        <begin position="369"/>
        <end position="379"/>
    </location>
</feature>
<feature type="compositionally biased region" description="Pro residues" evidence="7">
    <location>
        <begin position="916"/>
        <end position="954"/>
    </location>
</feature>